<feature type="region of interest" description="Disordered" evidence="2">
    <location>
        <begin position="70"/>
        <end position="102"/>
    </location>
</feature>
<protein>
    <submittedName>
        <fullName evidence="3">Uncharacterized protein</fullName>
    </submittedName>
</protein>
<evidence type="ECO:0000256" key="2">
    <source>
        <dbReference type="SAM" id="MobiDB-lite"/>
    </source>
</evidence>
<reference evidence="3 4" key="1">
    <citation type="journal article" date="2006" name="Science">
        <title>Phytophthora genome sequences uncover evolutionary origins and mechanisms of pathogenesis.</title>
        <authorList>
            <person name="Tyler B.M."/>
            <person name="Tripathy S."/>
            <person name="Zhang X."/>
            <person name="Dehal P."/>
            <person name="Jiang R.H."/>
            <person name="Aerts A."/>
            <person name="Arredondo F.D."/>
            <person name="Baxter L."/>
            <person name="Bensasson D."/>
            <person name="Beynon J.L."/>
            <person name="Chapman J."/>
            <person name="Damasceno C.M."/>
            <person name="Dorrance A.E."/>
            <person name="Dou D."/>
            <person name="Dickerman A.W."/>
            <person name="Dubchak I.L."/>
            <person name="Garbelotto M."/>
            <person name="Gijzen M."/>
            <person name="Gordon S.G."/>
            <person name="Govers F."/>
            <person name="Grunwald N.J."/>
            <person name="Huang W."/>
            <person name="Ivors K.L."/>
            <person name="Jones R.W."/>
            <person name="Kamoun S."/>
            <person name="Krampis K."/>
            <person name="Lamour K.H."/>
            <person name="Lee M.K."/>
            <person name="McDonald W.H."/>
            <person name="Medina M."/>
            <person name="Meijer H.J."/>
            <person name="Nordberg E.K."/>
            <person name="Maclean D.J."/>
            <person name="Ospina-Giraldo M.D."/>
            <person name="Morris P.F."/>
            <person name="Phuntumart V."/>
            <person name="Putnam N.H."/>
            <person name="Rash S."/>
            <person name="Rose J.K."/>
            <person name="Sakihama Y."/>
            <person name="Salamov A.A."/>
            <person name="Savidor A."/>
            <person name="Scheuring C.F."/>
            <person name="Smith B.M."/>
            <person name="Sobral B.W."/>
            <person name="Terry A."/>
            <person name="Torto-Alalibo T.A."/>
            <person name="Win J."/>
            <person name="Xu Z."/>
            <person name="Zhang H."/>
            <person name="Grigoriev I.V."/>
            <person name="Rokhsar D.S."/>
            <person name="Boore J.L."/>
        </authorList>
    </citation>
    <scope>NUCLEOTIDE SEQUENCE [LARGE SCALE GENOMIC DNA]</scope>
    <source>
        <strain evidence="3 4">P6497</strain>
    </source>
</reference>
<gene>
    <name evidence="3" type="ORF">PHYSODRAFT_433216</name>
</gene>
<keyword evidence="4" id="KW-1185">Reference proteome</keyword>
<dbReference type="STRING" id="1094619.G4Z9K5"/>
<dbReference type="InterPro" id="IPR010998">
    <property type="entry name" value="Integrase_recombinase_N"/>
</dbReference>
<dbReference type="GO" id="GO:0003677">
    <property type="term" value="F:DNA binding"/>
    <property type="evidence" value="ECO:0007669"/>
    <property type="project" value="UniProtKB-KW"/>
</dbReference>
<evidence type="ECO:0000313" key="3">
    <source>
        <dbReference type="EMBL" id="EGZ22637.1"/>
    </source>
</evidence>
<evidence type="ECO:0000313" key="4">
    <source>
        <dbReference type="Proteomes" id="UP000002640"/>
    </source>
</evidence>
<dbReference type="InParanoid" id="G4Z9K5"/>
<dbReference type="EMBL" id="JH159153">
    <property type="protein sequence ID" value="EGZ22637.1"/>
    <property type="molecule type" value="Genomic_DNA"/>
</dbReference>
<feature type="non-terminal residue" evidence="3">
    <location>
        <position position="160"/>
    </location>
</feature>
<dbReference type="AlphaFoldDB" id="G4Z9K5"/>
<proteinExistence type="predicted"/>
<dbReference type="KEGG" id="psoj:PHYSODRAFT_433216"/>
<name>G4Z9K5_PHYSP</name>
<sequence length="160" mass="18564">MQVALKESVQRTYEKATTLRPKNTQRAYSSRQQEFLDWCSEKGAAFNNLTRFTVTGEKLHLFLQERVIGRTKRHKSGSTPSDRIETQSRAKVNSNPSPRDEAVTTLLKLTEYEEDERKRKFLEDRGADTLLDGHTTIDQVKEIARYFWTPARDSGKNLRN</sequence>
<dbReference type="Proteomes" id="UP000002640">
    <property type="component" value="Unassembled WGS sequence"/>
</dbReference>
<evidence type="ECO:0000256" key="1">
    <source>
        <dbReference type="ARBA" id="ARBA00023125"/>
    </source>
</evidence>
<dbReference type="GeneID" id="20652362"/>
<organism evidence="3 4">
    <name type="scientific">Phytophthora sojae (strain P6497)</name>
    <name type="common">Soybean stem and root rot agent</name>
    <name type="synonym">Phytophthora megasperma f. sp. glycines</name>
    <dbReference type="NCBI Taxonomy" id="1094619"/>
    <lineage>
        <taxon>Eukaryota</taxon>
        <taxon>Sar</taxon>
        <taxon>Stramenopiles</taxon>
        <taxon>Oomycota</taxon>
        <taxon>Peronosporomycetes</taxon>
        <taxon>Peronosporales</taxon>
        <taxon>Peronosporaceae</taxon>
        <taxon>Phytophthora</taxon>
    </lineage>
</organism>
<keyword evidence="1" id="KW-0238">DNA-binding</keyword>
<dbReference type="RefSeq" id="XP_009525354.1">
    <property type="nucleotide sequence ID" value="XM_009527059.1"/>
</dbReference>
<dbReference type="Gene3D" id="1.10.150.130">
    <property type="match status" value="1"/>
</dbReference>
<accession>G4Z9K5</accession>